<keyword evidence="1" id="KW-0597">Phosphoprotein</keyword>
<dbReference type="PANTHER" id="PTHR32183">
    <property type="match status" value="1"/>
</dbReference>
<keyword evidence="4" id="KW-0949">S-adenosyl-L-methionine</keyword>
<dbReference type="GO" id="GO:0032259">
    <property type="term" value="P:methylation"/>
    <property type="evidence" value="ECO:0007669"/>
    <property type="project" value="UniProtKB-KW"/>
</dbReference>
<protein>
    <submittedName>
        <fullName evidence="5">Methyltransferase domain-containing protein</fullName>
    </submittedName>
</protein>
<reference evidence="5 6" key="1">
    <citation type="submission" date="2018-07" db="EMBL/GenBank/DDBJ databases">
        <title>Oceanihabitans testaceum sp. nov., isolated from marine sediment.</title>
        <authorList>
            <person name="Li C.-M."/>
        </authorList>
    </citation>
    <scope>NUCLEOTIDE SEQUENCE [LARGE SCALE GENOMIC DNA]</scope>
    <source>
        <strain evidence="5 6">S9-10</strain>
    </source>
</reference>
<evidence type="ECO:0000313" key="6">
    <source>
        <dbReference type="Proteomes" id="UP000252249"/>
    </source>
</evidence>
<dbReference type="RefSeq" id="WP_113966063.1">
    <property type="nucleotide sequence ID" value="NZ_QNRP01000002.1"/>
</dbReference>
<dbReference type="PROSITE" id="PS51585">
    <property type="entry name" value="SAM_MT_TPMT"/>
    <property type="match status" value="1"/>
</dbReference>
<dbReference type="InterPro" id="IPR008854">
    <property type="entry name" value="TPMT"/>
</dbReference>
<dbReference type="GO" id="GO:0008757">
    <property type="term" value="F:S-adenosylmethionine-dependent methyltransferase activity"/>
    <property type="evidence" value="ECO:0007669"/>
    <property type="project" value="InterPro"/>
</dbReference>
<gene>
    <name evidence="5" type="ORF">DU428_06895</name>
</gene>
<dbReference type="Pfam" id="PF05724">
    <property type="entry name" value="TPMT"/>
    <property type="match status" value="1"/>
</dbReference>
<comment type="caution">
    <text evidence="5">The sequence shown here is derived from an EMBL/GenBank/DDBJ whole genome shotgun (WGS) entry which is preliminary data.</text>
</comment>
<dbReference type="Proteomes" id="UP000252249">
    <property type="component" value="Unassembled WGS sequence"/>
</dbReference>
<dbReference type="PANTHER" id="PTHR32183:SF11">
    <property type="entry name" value="THIOL METHYLTRANSFERASE 2-RELATED"/>
    <property type="match status" value="1"/>
</dbReference>
<keyword evidence="2 5" id="KW-0489">Methyltransferase</keyword>
<evidence type="ECO:0000256" key="2">
    <source>
        <dbReference type="ARBA" id="ARBA00022603"/>
    </source>
</evidence>
<proteinExistence type="predicted"/>
<dbReference type="CDD" id="cd02440">
    <property type="entry name" value="AdoMet_MTases"/>
    <property type="match status" value="1"/>
</dbReference>
<dbReference type="Gene3D" id="3.40.50.150">
    <property type="entry name" value="Vaccinia Virus protein VP39"/>
    <property type="match status" value="1"/>
</dbReference>
<dbReference type="SUPFAM" id="SSF53335">
    <property type="entry name" value="S-adenosyl-L-methionine-dependent methyltransferases"/>
    <property type="match status" value="1"/>
</dbReference>
<dbReference type="EMBL" id="QPIG01000002">
    <property type="protein sequence ID" value="RCU57518.1"/>
    <property type="molecule type" value="Genomic_DNA"/>
</dbReference>
<sequence length="192" mass="22263">MELNEEYWDNRYKTNEIGWDLGQVSPPLKAYIDQLTNKEIKILIPGGGNSYEAEYLHEKGFKNVYVVDVSKTALNNIQNRIPDYPKSHLIHDNFFNLDLTFDLIIEQTFFCALNPSLRPAYAVKTHELLSENGKLVGLLFKIPLNDSHPPFGGSKEEYLNYFQPYFQINTMEESYNSIEARSGKELFMILQK</sequence>
<dbReference type="AlphaFoldDB" id="A0A368P4W2"/>
<dbReference type="OrthoDB" id="9778208at2"/>
<evidence type="ECO:0000256" key="1">
    <source>
        <dbReference type="ARBA" id="ARBA00022553"/>
    </source>
</evidence>
<dbReference type="InterPro" id="IPR029063">
    <property type="entry name" value="SAM-dependent_MTases_sf"/>
</dbReference>
<keyword evidence="6" id="KW-1185">Reference proteome</keyword>
<organism evidence="5 6">
    <name type="scientific">Oceanihabitans sediminis</name>
    <dbReference type="NCBI Taxonomy" id="1812012"/>
    <lineage>
        <taxon>Bacteria</taxon>
        <taxon>Pseudomonadati</taxon>
        <taxon>Bacteroidota</taxon>
        <taxon>Flavobacteriia</taxon>
        <taxon>Flavobacteriales</taxon>
        <taxon>Flavobacteriaceae</taxon>
        <taxon>Oceanihabitans</taxon>
    </lineage>
</organism>
<name>A0A368P4W2_9FLAO</name>
<evidence type="ECO:0000256" key="4">
    <source>
        <dbReference type="ARBA" id="ARBA00022691"/>
    </source>
</evidence>
<keyword evidence="3 5" id="KW-0808">Transferase</keyword>
<accession>A0A368P4W2</accession>
<evidence type="ECO:0000313" key="5">
    <source>
        <dbReference type="EMBL" id="RCU57518.1"/>
    </source>
</evidence>
<evidence type="ECO:0000256" key="3">
    <source>
        <dbReference type="ARBA" id="ARBA00022679"/>
    </source>
</evidence>